<accession>A0A517QIM1</accession>
<name>A0A517QIM1_9PLAN</name>
<keyword evidence="2" id="KW-1185">Reference proteome</keyword>
<evidence type="ECO:0000313" key="2">
    <source>
        <dbReference type="Proteomes" id="UP000315724"/>
    </source>
</evidence>
<organism evidence="1 2">
    <name type="scientific">Thalassoglobus polymorphus</name>
    <dbReference type="NCBI Taxonomy" id="2527994"/>
    <lineage>
        <taxon>Bacteria</taxon>
        <taxon>Pseudomonadati</taxon>
        <taxon>Planctomycetota</taxon>
        <taxon>Planctomycetia</taxon>
        <taxon>Planctomycetales</taxon>
        <taxon>Planctomycetaceae</taxon>
        <taxon>Thalassoglobus</taxon>
    </lineage>
</organism>
<dbReference type="Proteomes" id="UP000315724">
    <property type="component" value="Chromosome"/>
</dbReference>
<gene>
    <name evidence="1" type="ORF">Mal48_07250</name>
</gene>
<sequence length="40" mass="4558">MKTKVDNRFSHEIILFKTMLNSYNAMSSLTQLAVSALKII</sequence>
<protein>
    <submittedName>
        <fullName evidence="1">Uncharacterized protein</fullName>
    </submittedName>
</protein>
<proteinExistence type="predicted"/>
<dbReference type="KEGG" id="tpol:Mal48_07250"/>
<reference evidence="1 2" key="1">
    <citation type="submission" date="2019-02" db="EMBL/GenBank/DDBJ databases">
        <title>Deep-cultivation of Planctomycetes and their phenomic and genomic characterization uncovers novel biology.</title>
        <authorList>
            <person name="Wiegand S."/>
            <person name="Jogler M."/>
            <person name="Boedeker C."/>
            <person name="Pinto D."/>
            <person name="Vollmers J."/>
            <person name="Rivas-Marin E."/>
            <person name="Kohn T."/>
            <person name="Peeters S.H."/>
            <person name="Heuer A."/>
            <person name="Rast P."/>
            <person name="Oberbeckmann S."/>
            <person name="Bunk B."/>
            <person name="Jeske O."/>
            <person name="Meyerdierks A."/>
            <person name="Storesund J.E."/>
            <person name="Kallscheuer N."/>
            <person name="Luecker S."/>
            <person name="Lage O.M."/>
            <person name="Pohl T."/>
            <person name="Merkel B.J."/>
            <person name="Hornburger P."/>
            <person name="Mueller R.-W."/>
            <person name="Bruemmer F."/>
            <person name="Labrenz M."/>
            <person name="Spormann A.M."/>
            <person name="Op den Camp H."/>
            <person name="Overmann J."/>
            <person name="Amann R."/>
            <person name="Jetten M.S.M."/>
            <person name="Mascher T."/>
            <person name="Medema M.H."/>
            <person name="Devos D.P."/>
            <person name="Kaster A.-K."/>
            <person name="Ovreas L."/>
            <person name="Rohde M."/>
            <person name="Galperin M.Y."/>
            <person name="Jogler C."/>
        </authorList>
    </citation>
    <scope>NUCLEOTIDE SEQUENCE [LARGE SCALE GENOMIC DNA]</scope>
    <source>
        <strain evidence="1 2">Mal48</strain>
    </source>
</reference>
<evidence type="ECO:0000313" key="1">
    <source>
        <dbReference type="EMBL" id="QDT31491.1"/>
    </source>
</evidence>
<dbReference type="EMBL" id="CP036267">
    <property type="protein sequence ID" value="QDT31491.1"/>
    <property type="molecule type" value="Genomic_DNA"/>
</dbReference>
<dbReference type="AlphaFoldDB" id="A0A517QIM1"/>